<keyword evidence="2" id="KW-1133">Transmembrane helix</keyword>
<feature type="transmembrane region" description="Helical" evidence="2">
    <location>
        <begin position="52"/>
        <end position="73"/>
    </location>
</feature>
<sequence>MISDIIIQLVGHYGYLIFFLAFCLGPFGIPVPNEITILTGDILSNNGALNPWIVYMAIFAGLFTAITFAYFAGRFFGEKCKSKFQNNRHFQKAETLFKQHGDIAMCLGLFIPIVRYILPVFAGFSGISYKKFALISYPSALAWTAAFFTIGKFFGSHILNLLALFDLKSAAVGLMIAVGGLIITKLLRLKASNRSLLHELFNK</sequence>
<dbReference type="InterPro" id="IPR051311">
    <property type="entry name" value="DedA_domain"/>
</dbReference>
<evidence type="ECO:0000256" key="2">
    <source>
        <dbReference type="SAM" id="Phobius"/>
    </source>
</evidence>
<organism evidence="4 5">
    <name type="scientific">Paenibacillus vulneris</name>
    <dbReference type="NCBI Taxonomy" id="1133364"/>
    <lineage>
        <taxon>Bacteria</taxon>
        <taxon>Bacillati</taxon>
        <taxon>Bacillota</taxon>
        <taxon>Bacilli</taxon>
        <taxon>Bacillales</taxon>
        <taxon>Paenibacillaceae</taxon>
        <taxon>Paenibacillus</taxon>
    </lineage>
</organism>
<protein>
    <submittedName>
        <fullName evidence="4">DedA family protein</fullName>
    </submittedName>
</protein>
<feature type="transmembrane region" description="Helical" evidence="2">
    <location>
        <begin position="169"/>
        <end position="187"/>
    </location>
</feature>
<keyword evidence="2" id="KW-0812">Transmembrane</keyword>
<keyword evidence="5" id="KW-1185">Reference proteome</keyword>
<feature type="transmembrane region" description="Helical" evidence="2">
    <location>
        <begin position="12"/>
        <end position="32"/>
    </location>
</feature>
<evidence type="ECO:0000313" key="5">
    <source>
        <dbReference type="Proteomes" id="UP001597180"/>
    </source>
</evidence>
<proteinExistence type="inferred from homology"/>
<dbReference type="PANTHER" id="PTHR42709:SF9">
    <property type="entry name" value="ALKALINE PHOSPHATASE LIKE PROTEIN"/>
    <property type="match status" value="1"/>
</dbReference>
<dbReference type="InterPro" id="IPR032816">
    <property type="entry name" value="VTT_dom"/>
</dbReference>
<reference evidence="5" key="1">
    <citation type="journal article" date="2019" name="Int. J. Syst. Evol. Microbiol.">
        <title>The Global Catalogue of Microorganisms (GCM) 10K type strain sequencing project: providing services to taxonomists for standard genome sequencing and annotation.</title>
        <authorList>
            <consortium name="The Broad Institute Genomics Platform"/>
            <consortium name="The Broad Institute Genome Sequencing Center for Infectious Disease"/>
            <person name="Wu L."/>
            <person name="Ma J."/>
        </authorList>
    </citation>
    <scope>NUCLEOTIDE SEQUENCE [LARGE SCALE GENOMIC DNA]</scope>
    <source>
        <strain evidence="5">CCUG 53270</strain>
    </source>
</reference>
<comment type="caution">
    <text evidence="4">The sequence shown here is derived from an EMBL/GenBank/DDBJ whole genome shotgun (WGS) entry which is preliminary data.</text>
</comment>
<gene>
    <name evidence="4" type="ORF">ACFQ4B_09335</name>
</gene>
<evidence type="ECO:0000256" key="1">
    <source>
        <dbReference type="ARBA" id="ARBA00010792"/>
    </source>
</evidence>
<evidence type="ECO:0000313" key="4">
    <source>
        <dbReference type="EMBL" id="MFD1220322.1"/>
    </source>
</evidence>
<dbReference type="PANTHER" id="PTHR42709">
    <property type="entry name" value="ALKALINE PHOSPHATASE LIKE PROTEIN"/>
    <property type="match status" value="1"/>
</dbReference>
<feature type="domain" description="VTT" evidence="3">
    <location>
        <begin position="39"/>
        <end position="152"/>
    </location>
</feature>
<name>A0ABW3UJ47_9BACL</name>
<feature type="transmembrane region" description="Helical" evidence="2">
    <location>
        <begin position="140"/>
        <end position="163"/>
    </location>
</feature>
<dbReference type="Pfam" id="PF09335">
    <property type="entry name" value="VTT_dom"/>
    <property type="match status" value="1"/>
</dbReference>
<comment type="similarity">
    <text evidence="1">Belongs to the DedA family.</text>
</comment>
<keyword evidence="2" id="KW-0472">Membrane</keyword>
<evidence type="ECO:0000259" key="3">
    <source>
        <dbReference type="Pfam" id="PF09335"/>
    </source>
</evidence>
<dbReference type="EMBL" id="JBHTLU010000013">
    <property type="protein sequence ID" value="MFD1220322.1"/>
    <property type="molecule type" value="Genomic_DNA"/>
</dbReference>
<accession>A0ABW3UJ47</accession>
<dbReference type="Proteomes" id="UP001597180">
    <property type="component" value="Unassembled WGS sequence"/>
</dbReference>
<dbReference type="RefSeq" id="WP_345587014.1">
    <property type="nucleotide sequence ID" value="NZ_BAABJG010000006.1"/>
</dbReference>